<evidence type="ECO:0000256" key="1">
    <source>
        <dbReference type="ARBA" id="ARBA00004141"/>
    </source>
</evidence>
<evidence type="ECO:0000259" key="7">
    <source>
        <dbReference type="Pfam" id="PF00892"/>
    </source>
</evidence>
<reference evidence="8" key="1">
    <citation type="submission" date="2021-04" db="EMBL/GenBank/DDBJ databases">
        <title>Oceanospirillales bacteria with DddD are important DMSP degraders in coastal seawater.</title>
        <authorList>
            <person name="Liu J."/>
        </authorList>
    </citation>
    <scope>NUCLEOTIDE SEQUENCE</scope>
    <source>
        <strain evidence="8">D13-1</strain>
    </source>
</reference>
<keyword evidence="4 6" id="KW-1133">Transmembrane helix</keyword>
<evidence type="ECO:0000256" key="2">
    <source>
        <dbReference type="ARBA" id="ARBA00007362"/>
    </source>
</evidence>
<dbReference type="PANTHER" id="PTHR32322:SF2">
    <property type="entry name" value="EAMA DOMAIN-CONTAINING PROTEIN"/>
    <property type="match status" value="1"/>
</dbReference>
<dbReference type="SUPFAM" id="SSF103481">
    <property type="entry name" value="Multidrug resistance efflux transporter EmrE"/>
    <property type="match status" value="2"/>
</dbReference>
<feature type="transmembrane region" description="Helical" evidence="6">
    <location>
        <begin position="93"/>
        <end position="114"/>
    </location>
</feature>
<feature type="transmembrane region" description="Helical" evidence="6">
    <location>
        <begin position="7"/>
        <end position="24"/>
    </location>
</feature>
<feature type="transmembrane region" description="Helical" evidence="6">
    <location>
        <begin position="190"/>
        <end position="207"/>
    </location>
</feature>
<gene>
    <name evidence="8" type="ORF">KDW95_19305</name>
</gene>
<comment type="similarity">
    <text evidence="2">Belongs to the EamA transporter family.</text>
</comment>
<sequence>MMMRTPSLYLMTVFIWGSTFFAIKLQLGTVAPEVSVAYRFALAAAILLLWCWLRKLPMRFSLQQHLWILAQGLTLFGLNYMLVYWASKDLTSGLIAVVFSTIVLMNIANAALFFGKRPTPSVLAGALFGLMGIGLVFLPEFSQLDADGTAVQGMLLSLLGTLVASIGNMISTRNQQMRLPVVQTNAYGMVYGALALGLIALAQGQPFSYELSWRYTGSLLYLALFGSVLAFGCFLTLLGRIGADRAAYTMVLFPIVALGVSTLFEGYQWTPEALLGVALVFSGNLLILMPRAQLARLRQYLTAPRHGLGANACHKQHGCAGKSPE</sequence>
<dbReference type="Pfam" id="PF00892">
    <property type="entry name" value="EamA"/>
    <property type="match status" value="2"/>
</dbReference>
<feature type="transmembrane region" description="Helical" evidence="6">
    <location>
        <begin position="150"/>
        <end position="170"/>
    </location>
</feature>
<keyword evidence="3 6" id="KW-0812">Transmembrane</keyword>
<evidence type="ECO:0000313" key="9">
    <source>
        <dbReference type="Proteomes" id="UP001058461"/>
    </source>
</evidence>
<organism evidence="8 9">
    <name type="scientific">Marinobacterium rhizophilum</name>
    <dbReference type="NCBI Taxonomy" id="420402"/>
    <lineage>
        <taxon>Bacteria</taxon>
        <taxon>Pseudomonadati</taxon>
        <taxon>Pseudomonadota</taxon>
        <taxon>Gammaproteobacteria</taxon>
        <taxon>Oceanospirillales</taxon>
        <taxon>Oceanospirillaceae</taxon>
        <taxon>Marinobacterium</taxon>
    </lineage>
</organism>
<accession>A0ABY5HG99</accession>
<proteinExistence type="inferred from homology"/>
<dbReference type="InterPro" id="IPR000620">
    <property type="entry name" value="EamA_dom"/>
</dbReference>
<feature type="transmembrane region" description="Helical" evidence="6">
    <location>
        <begin position="65"/>
        <end position="87"/>
    </location>
</feature>
<evidence type="ECO:0000256" key="5">
    <source>
        <dbReference type="ARBA" id="ARBA00023136"/>
    </source>
</evidence>
<feature type="transmembrane region" description="Helical" evidence="6">
    <location>
        <begin position="36"/>
        <end position="53"/>
    </location>
</feature>
<feature type="transmembrane region" description="Helical" evidence="6">
    <location>
        <begin position="121"/>
        <end position="138"/>
    </location>
</feature>
<keyword evidence="5 6" id="KW-0472">Membrane</keyword>
<feature type="domain" description="EamA" evidence="7">
    <location>
        <begin position="8"/>
        <end position="137"/>
    </location>
</feature>
<protein>
    <submittedName>
        <fullName evidence="8">DMT family transporter</fullName>
    </submittedName>
</protein>
<evidence type="ECO:0000256" key="6">
    <source>
        <dbReference type="SAM" id="Phobius"/>
    </source>
</evidence>
<comment type="subcellular location">
    <subcellularLocation>
        <location evidence="1">Membrane</location>
        <topology evidence="1">Multi-pass membrane protein</topology>
    </subcellularLocation>
</comment>
<feature type="transmembrane region" description="Helical" evidence="6">
    <location>
        <begin position="219"/>
        <end position="239"/>
    </location>
</feature>
<dbReference type="Proteomes" id="UP001058461">
    <property type="component" value="Chromosome"/>
</dbReference>
<evidence type="ECO:0000256" key="4">
    <source>
        <dbReference type="ARBA" id="ARBA00022989"/>
    </source>
</evidence>
<dbReference type="InterPro" id="IPR050638">
    <property type="entry name" value="AA-Vitamin_Transporters"/>
</dbReference>
<feature type="transmembrane region" description="Helical" evidence="6">
    <location>
        <begin position="246"/>
        <end position="267"/>
    </location>
</feature>
<dbReference type="EMBL" id="CP073347">
    <property type="protein sequence ID" value="UTW11382.1"/>
    <property type="molecule type" value="Genomic_DNA"/>
</dbReference>
<dbReference type="InterPro" id="IPR037185">
    <property type="entry name" value="EmrE-like"/>
</dbReference>
<keyword evidence="9" id="KW-1185">Reference proteome</keyword>
<feature type="transmembrane region" description="Helical" evidence="6">
    <location>
        <begin position="273"/>
        <end position="289"/>
    </location>
</feature>
<name>A0ABY5HG99_9GAMM</name>
<evidence type="ECO:0000313" key="8">
    <source>
        <dbReference type="EMBL" id="UTW11382.1"/>
    </source>
</evidence>
<dbReference type="PANTHER" id="PTHR32322">
    <property type="entry name" value="INNER MEMBRANE TRANSPORTER"/>
    <property type="match status" value="1"/>
</dbReference>
<dbReference type="RefSeq" id="WP_255853422.1">
    <property type="nucleotide sequence ID" value="NZ_CP073347.1"/>
</dbReference>
<feature type="domain" description="EamA" evidence="7">
    <location>
        <begin position="153"/>
        <end position="288"/>
    </location>
</feature>
<evidence type="ECO:0000256" key="3">
    <source>
        <dbReference type="ARBA" id="ARBA00022692"/>
    </source>
</evidence>